<keyword evidence="4" id="KW-0732">Signal</keyword>
<sequence>MVMSLAMAALPRATWRVLNGVVVCALLCSTAFVPQIAHGLGTDVNAATGAPPNAIFVFGDSYLDTGNHNKSAVFNRPWLAPYGVTYPGTPAGRFSDGRVFADVFANALQMMSPIAYELRFSDPNAPKHGMNFAVGGSGVFNPYGMLNLGGQIDQLESLIDIVYPKAFLQYSVVLVGIHGNDYGAYLAKGNPVSGIPVFQRLVVGEMVYQLERLNKLGFKTFYINNIQPIGCLPSSTRPEFNECSEDTDAIMSVGHNDLLVAAVAKLTQRLPEATFRILDLYSAFTAVLRDPAKYGISTEPLMPCCLGAGNATRSCGEFGRHGKPMFTVCKNPAKSFFWDTNHPSQAGWIAVTKVLFPDADLEPLSSTQHRQG</sequence>
<dbReference type="GO" id="GO:0016788">
    <property type="term" value="F:hydrolase activity, acting on ester bonds"/>
    <property type="evidence" value="ECO:0007669"/>
    <property type="project" value="InterPro"/>
</dbReference>
<dbReference type="Gene3D" id="3.40.50.1110">
    <property type="entry name" value="SGNH hydrolase"/>
    <property type="match status" value="1"/>
</dbReference>
<evidence type="ECO:0000256" key="2">
    <source>
        <dbReference type="ARBA" id="ARBA00022801"/>
    </source>
</evidence>
<evidence type="ECO:0000313" key="5">
    <source>
        <dbReference type="EMBL" id="KAG0571008.1"/>
    </source>
</evidence>
<dbReference type="Pfam" id="PF00657">
    <property type="entry name" value="Lipase_GDSL"/>
    <property type="match status" value="1"/>
</dbReference>
<evidence type="ECO:0000313" key="6">
    <source>
        <dbReference type="Proteomes" id="UP000822688"/>
    </source>
</evidence>
<evidence type="ECO:0008006" key="7">
    <source>
        <dbReference type="Google" id="ProtNLM"/>
    </source>
</evidence>
<name>A0A8T0HJP1_CERPU</name>
<protein>
    <recommendedName>
        <fullName evidence="7">GDSL esterase/lipase</fullName>
    </recommendedName>
</protein>
<comment type="similarity">
    <text evidence="1">Belongs to the 'GDSL' lipolytic enzyme family.</text>
</comment>
<feature type="signal peptide" evidence="4">
    <location>
        <begin position="1"/>
        <end position="39"/>
    </location>
</feature>
<keyword evidence="3" id="KW-0443">Lipid metabolism</keyword>
<dbReference type="GO" id="GO:0006629">
    <property type="term" value="P:lipid metabolic process"/>
    <property type="evidence" value="ECO:0007669"/>
    <property type="project" value="UniProtKB-KW"/>
</dbReference>
<dbReference type="AlphaFoldDB" id="A0A8T0HJP1"/>
<reference evidence="5 6" key="1">
    <citation type="submission" date="2020-06" db="EMBL/GenBank/DDBJ databases">
        <title>WGS assembly of Ceratodon purpureus strain R40.</title>
        <authorList>
            <person name="Carey S.B."/>
            <person name="Jenkins J."/>
            <person name="Shu S."/>
            <person name="Lovell J.T."/>
            <person name="Sreedasyam A."/>
            <person name="Maumus F."/>
            <person name="Tiley G.P."/>
            <person name="Fernandez-Pozo N."/>
            <person name="Barry K."/>
            <person name="Chen C."/>
            <person name="Wang M."/>
            <person name="Lipzen A."/>
            <person name="Daum C."/>
            <person name="Saski C.A."/>
            <person name="Payton A.C."/>
            <person name="Mcbreen J.C."/>
            <person name="Conrad R.E."/>
            <person name="Kollar L.M."/>
            <person name="Olsson S."/>
            <person name="Huttunen S."/>
            <person name="Landis J.B."/>
            <person name="Wickett N.J."/>
            <person name="Johnson M.G."/>
            <person name="Rensing S.A."/>
            <person name="Grimwood J."/>
            <person name="Schmutz J."/>
            <person name="Mcdaniel S.F."/>
        </authorList>
    </citation>
    <scope>NUCLEOTIDE SEQUENCE [LARGE SCALE GENOMIC DNA]</scope>
    <source>
        <strain evidence="5 6">R40</strain>
    </source>
</reference>
<comment type="caution">
    <text evidence="5">The sequence shown here is derived from an EMBL/GenBank/DDBJ whole genome shotgun (WGS) entry which is preliminary data.</text>
</comment>
<dbReference type="PANTHER" id="PTHR46020">
    <property type="entry name" value="OSJNBB0059K02.9 PROTEIN"/>
    <property type="match status" value="1"/>
</dbReference>
<evidence type="ECO:0000256" key="3">
    <source>
        <dbReference type="ARBA" id="ARBA00023098"/>
    </source>
</evidence>
<dbReference type="SUPFAM" id="SSF52266">
    <property type="entry name" value="SGNH hydrolase"/>
    <property type="match status" value="1"/>
</dbReference>
<organism evidence="5 6">
    <name type="scientific">Ceratodon purpureus</name>
    <name type="common">Fire moss</name>
    <name type="synonym">Dicranum purpureum</name>
    <dbReference type="NCBI Taxonomy" id="3225"/>
    <lineage>
        <taxon>Eukaryota</taxon>
        <taxon>Viridiplantae</taxon>
        <taxon>Streptophyta</taxon>
        <taxon>Embryophyta</taxon>
        <taxon>Bryophyta</taxon>
        <taxon>Bryophytina</taxon>
        <taxon>Bryopsida</taxon>
        <taxon>Dicranidae</taxon>
        <taxon>Pseudoditrichales</taxon>
        <taxon>Ditrichaceae</taxon>
        <taxon>Ceratodon</taxon>
    </lineage>
</organism>
<dbReference type="EMBL" id="CM026427">
    <property type="protein sequence ID" value="KAG0571008.1"/>
    <property type="molecule type" value="Genomic_DNA"/>
</dbReference>
<evidence type="ECO:0000256" key="4">
    <source>
        <dbReference type="SAM" id="SignalP"/>
    </source>
</evidence>
<evidence type="ECO:0000256" key="1">
    <source>
        <dbReference type="ARBA" id="ARBA00008668"/>
    </source>
</evidence>
<feature type="chain" id="PRO_5035886192" description="GDSL esterase/lipase" evidence="4">
    <location>
        <begin position="40"/>
        <end position="372"/>
    </location>
</feature>
<dbReference type="Proteomes" id="UP000822688">
    <property type="component" value="Chromosome 6"/>
</dbReference>
<dbReference type="InterPro" id="IPR001087">
    <property type="entry name" value="GDSL"/>
</dbReference>
<accession>A0A8T0HJP1</accession>
<dbReference type="InterPro" id="IPR036514">
    <property type="entry name" value="SGNH_hydro_sf"/>
</dbReference>
<gene>
    <name evidence="5" type="ORF">KC19_6G204700</name>
</gene>
<keyword evidence="6" id="KW-1185">Reference proteome</keyword>
<proteinExistence type="inferred from homology"/>
<dbReference type="PANTHER" id="PTHR46020:SF4">
    <property type="entry name" value="OS04G0650200 PROTEIN"/>
    <property type="match status" value="1"/>
</dbReference>
<keyword evidence="2" id="KW-0378">Hydrolase</keyword>